<keyword evidence="2" id="KW-0732">Signal</keyword>
<evidence type="ECO:0000313" key="5">
    <source>
        <dbReference type="Proteomes" id="UP000605970"/>
    </source>
</evidence>
<gene>
    <name evidence="4" type="ORF">Mgra_00008494</name>
</gene>
<protein>
    <recommendedName>
        <fullName evidence="3">Saposin B-type domain-containing protein</fullName>
    </recommendedName>
</protein>
<dbReference type="Proteomes" id="UP000605970">
    <property type="component" value="Unassembled WGS sequence"/>
</dbReference>
<feature type="chain" id="PRO_5035915302" description="Saposin B-type domain-containing protein" evidence="2">
    <location>
        <begin position="18"/>
        <end position="259"/>
    </location>
</feature>
<dbReference type="OrthoDB" id="10264062at2759"/>
<name>A0A8S9ZFR1_9BILA</name>
<comment type="caution">
    <text evidence="4">The sequence shown here is derived from an EMBL/GenBank/DDBJ whole genome shotgun (WGS) entry which is preliminary data.</text>
</comment>
<keyword evidence="5" id="KW-1185">Reference proteome</keyword>
<dbReference type="EMBL" id="JABEBT010000112">
    <property type="protein sequence ID" value="KAF7632120.1"/>
    <property type="molecule type" value="Genomic_DNA"/>
</dbReference>
<reference evidence="4" key="1">
    <citation type="journal article" date="2020" name="Ecol. Evol.">
        <title>Genome structure and content of the rice root-knot nematode (Meloidogyne graminicola).</title>
        <authorList>
            <person name="Phan N.T."/>
            <person name="Danchin E.G.J."/>
            <person name="Klopp C."/>
            <person name="Perfus-Barbeoch L."/>
            <person name="Kozlowski D.K."/>
            <person name="Koutsovoulos G.D."/>
            <person name="Lopez-Roques C."/>
            <person name="Bouchez O."/>
            <person name="Zahm M."/>
            <person name="Besnard G."/>
            <person name="Bellafiore S."/>
        </authorList>
    </citation>
    <scope>NUCLEOTIDE SEQUENCE</scope>
    <source>
        <strain evidence="4">VN-18</strain>
    </source>
</reference>
<organism evidence="4 5">
    <name type="scientific">Meloidogyne graminicola</name>
    <dbReference type="NCBI Taxonomy" id="189291"/>
    <lineage>
        <taxon>Eukaryota</taxon>
        <taxon>Metazoa</taxon>
        <taxon>Ecdysozoa</taxon>
        <taxon>Nematoda</taxon>
        <taxon>Chromadorea</taxon>
        <taxon>Rhabditida</taxon>
        <taxon>Tylenchina</taxon>
        <taxon>Tylenchomorpha</taxon>
        <taxon>Tylenchoidea</taxon>
        <taxon>Meloidogynidae</taxon>
        <taxon>Meloidogyninae</taxon>
        <taxon>Meloidogyne</taxon>
    </lineage>
</organism>
<evidence type="ECO:0000313" key="4">
    <source>
        <dbReference type="EMBL" id="KAF7632120.1"/>
    </source>
</evidence>
<proteinExistence type="predicted"/>
<dbReference type="InterPro" id="IPR008139">
    <property type="entry name" value="SaposinB_dom"/>
</dbReference>
<dbReference type="PROSITE" id="PS50015">
    <property type="entry name" value="SAP_B"/>
    <property type="match status" value="1"/>
</dbReference>
<sequence>MNFILFFVFVIFYSINGHSSTKNQKVLDYNQKIIEEITYIHNKSYEMMESLFLFSLRSQRNKSNYYNKFNQLSISNTNKNDKMLIEYREDIDENIENKYEICQDCQLIANATETALEMLSSETKLYKLFCRRYNKNIHLCEKFVDKILVNILSTVQVLSNSEVLCTYVTSSCQIDSRRYDSLLAGNRIPCELCKYVLSTGLKISKAWAETISVFEEICPRGGTCFFQIKSLEAALQTLSVILESWLGVIDGCKTIFFCV</sequence>
<dbReference type="AlphaFoldDB" id="A0A8S9ZFR1"/>
<evidence type="ECO:0000256" key="2">
    <source>
        <dbReference type="SAM" id="SignalP"/>
    </source>
</evidence>
<evidence type="ECO:0000256" key="1">
    <source>
        <dbReference type="ARBA" id="ARBA00023157"/>
    </source>
</evidence>
<accession>A0A8S9ZFR1</accession>
<evidence type="ECO:0000259" key="3">
    <source>
        <dbReference type="PROSITE" id="PS50015"/>
    </source>
</evidence>
<feature type="signal peptide" evidence="2">
    <location>
        <begin position="1"/>
        <end position="17"/>
    </location>
</feature>
<feature type="domain" description="Saposin B-type" evidence="3">
    <location>
        <begin position="98"/>
        <end position="176"/>
    </location>
</feature>
<keyword evidence="1" id="KW-1015">Disulfide bond</keyword>